<feature type="signal peptide" evidence="1">
    <location>
        <begin position="1"/>
        <end position="18"/>
    </location>
</feature>
<protein>
    <submittedName>
        <fullName evidence="2">Uncharacterized protein</fullName>
    </submittedName>
</protein>
<comment type="caution">
    <text evidence="2">The sequence shown here is derived from an EMBL/GenBank/DDBJ whole genome shotgun (WGS) entry which is preliminary data.</text>
</comment>
<keyword evidence="3" id="KW-1185">Reference proteome</keyword>
<reference evidence="2 3" key="1">
    <citation type="journal article" date="2021" name="Nat. Plants">
        <title>The Taxus genome provides insights into paclitaxel biosynthesis.</title>
        <authorList>
            <person name="Xiong X."/>
            <person name="Gou J."/>
            <person name="Liao Q."/>
            <person name="Li Y."/>
            <person name="Zhou Q."/>
            <person name="Bi G."/>
            <person name="Li C."/>
            <person name="Du R."/>
            <person name="Wang X."/>
            <person name="Sun T."/>
            <person name="Guo L."/>
            <person name="Liang H."/>
            <person name="Lu P."/>
            <person name="Wu Y."/>
            <person name="Zhang Z."/>
            <person name="Ro D.K."/>
            <person name="Shang Y."/>
            <person name="Huang S."/>
            <person name="Yan J."/>
        </authorList>
    </citation>
    <scope>NUCLEOTIDE SEQUENCE [LARGE SCALE GENOMIC DNA]</scope>
    <source>
        <strain evidence="2">Ta-2019</strain>
    </source>
</reference>
<name>A0AA38LDC0_TAXCH</name>
<evidence type="ECO:0000256" key="1">
    <source>
        <dbReference type="SAM" id="SignalP"/>
    </source>
</evidence>
<evidence type="ECO:0000313" key="3">
    <source>
        <dbReference type="Proteomes" id="UP000824469"/>
    </source>
</evidence>
<feature type="chain" id="PRO_5041330918" evidence="1">
    <location>
        <begin position="19"/>
        <end position="51"/>
    </location>
</feature>
<accession>A0AA38LDC0</accession>
<proteinExistence type="predicted"/>
<organism evidence="2 3">
    <name type="scientific">Taxus chinensis</name>
    <name type="common">Chinese yew</name>
    <name type="synonym">Taxus wallichiana var. chinensis</name>
    <dbReference type="NCBI Taxonomy" id="29808"/>
    <lineage>
        <taxon>Eukaryota</taxon>
        <taxon>Viridiplantae</taxon>
        <taxon>Streptophyta</taxon>
        <taxon>Embryophyta</taxon>
        <taxon>Tracheophyta</taxon>
        <taxon>Spermatophyta</taxon>
        <taxon>Pinopsida</taxon>
        <taxon>Pinidae</taxon>
        <taxon>Conifers II</taxon>
        <taxon>Cupressales</taxon>
        <taxon>Taxaceae</taxon>
        <taxon>Taxus</taxon>
    </lineage>
</organism>
<sequence>MPFGIVGIAWILPEYLSASLCMPRGQTWTFQDRPGHALAALEAVLNGDQFL</sequence>
<gene>
    <name evidence="2" type="ORF">KI387_015627</name>
</gene>
<dbReference type="EMBL" id="JAHRHJ020000003">
    <property type="protein sequence ID" value="KAH9320988.1"/>
    <property type="molecule type" value="Genomic_DNA"/>
</dbReference>
<dbReference type="Proteomes" id="UP000824469">
    <property type="component" value="Unassembled WGS sequence"/>
</dbReference>
<feature type="non-terminal residue" evidence="2">
    <location>
        <position position="51"/>
    </location>
</feature>
<dbReference type="AlphaFoldDB" id="A0AA38LDC0"/>
<keyword evidence="1" id="KW-0732">Signal</keyword>
<evidence type="ECO:0000313" key="2">
    <source>
        <dbReference type="EMBL" id="KAH9320988.1"/>
    </source>
</evidence>